<reference evidence="2" key="1">
    <citation type="journal article" date="2019" name="Int. J. Syst. Evol. Microbiol.">
        <title>The Global Catalogue of Microorganisms (GCM) 10K type strain sequencing project: providing services to taxonomists for standard genome sequencing and annotation.</title>
        <authorList>
            <consortium name="The Broad Institute Genomics Platform"/>
            <consortium name="The Broad Institute Genome Sequencing Center for Infectious Disease"/>
            <person name="Wu L."/>
            <person name="Ma J."/>
        </authorList>
    </citation>
    <scope>NUCLEOTIDE SEQUENCE [LARGE SCALE GENOMIC DNA]</scope>
    <source>
        <strain evidence="2">JCM 17979</strain>
    </source>
</reference>
<organism evidence="1 2">
    <name type="scientific">Actinomycetospora chlora</name>
    <dbReference type="NCBI Taxonomy" id="663608"/>
    <lineage>
        <taxon>Bacteria</taxon>
        <taxon>Bacillati</taxon>
        <taxon>Actinomycetota</taxon>
        <taxon>Actinomycetes</taxon>
        <taxon>Pseudonocardiales</taxon>
        <taxon>Pseudonocardiaceae</taxon>
        <taxon>Actinomycetospora</taxon>
    </lineage>
</organism>
<protein>
    <recommendedName>
        <fullName evidence="3">DUF2267 domain-containing protein</fullName>
    </recommendedName>
</protein>
<keyword evidence="2" id="KW-1185">Reference proteome</keyword>
<dbReference type="EMBL" id="BAABHO010000030">
    <property type="protein sequence ID" value="GAA4797196.1"/>
    <property type="molecule type" value="Genomic_DNA"/>
</dbReference>
<dbReference type="RefSeq" id="WP_345418204.1">
    <property type="nucleotide sequence ID" value="NZ_BAABHO010000030.1"/>
</dbReference>
<evidence type="ECO:0000313" key="1">
    <source>
        <dbReference type="EMBL" id="GAA4797196.1"/>
    </source>
</evidence>
<evidence type="ECO:0000313" key="2">
    <source>
        <dbReference type="Proteomes" id="UP001500928"/>
    </source>
</evidence>
<dbReference type="Proteomes" id="UP001500928">
    <property type="component" value="Unassembled WGS sequence"/>
</dbReference>
<gene>
    <name evidence="1" type="ORF">GCM10023200_36730</name>
</gene>
<name>A0ABP9BN26_9PSEU</name>
<sequence length="176" mass="19108">MRLRARRHTPRPKIDDHVRALRSRLHTSPDATPEDRRIARLELEALLDALDRPGREGYEGTAEVLSRVLVDAGAPTAALAREHAERFGELLPTVLLADLARWYVAAVTGPVTGSRAVADRVAVGLAEAFRDGDGTTRAVIATGFLETLPRPGELGGEVGARLPRRLGRELAAMRRG</sequence>
<comment type="caution">
    <text evidence="1">The sequence shown here is derived from an EMBL/GenBank/DDBJ whole genome shotgun (WGS) entry which is preliminary data.</text>
</comment>
<accession>A0ABP9BN26</accession>
<proteinExistence type="predicted"/>
<evidence type="ECO:0008006" key="3">
    <source>
        <dbReference type="Google" id="ProtNLM"/>
    </source>
</evidence>